<keyword evidence="2" id="KW-1185">Reference proteome</keyword>
<name>A0A6A7C963_9PEZI</name>
<dbReference type="EMBL" id="MU005958">
    <property type="protein sequence ID" value="KAF2864061.1"/>
    <property type="molecule type" value="Genomic_DNA"/>
</dbReference>
<organism evidence="1 2">
    <name type="scientific">Piedraia hortae CBS 480.64</name>
    <dbReference type="NCBI Taxonomy" id="1314780"/>
    <lineage>
        <taxon>Eukaryota</taxon>
        <taxon>Fungi</taxon>
        <taxon>Dikarya</taxon>
        <taxon>Ascomycota</taxon>
        <taxon>Pezizomycotina</taxon>
        <taxon>Dothideomycetes</taxon>
        <taxon>Dothideomycetidae</taxon>
        <taxon>Capnodiales</taxon>
        <taxon>Piedraiaceae</taxon>
        <taxon>Piedraia</taxon>
    </lineage>
</organism>
<proteinExistence type="predicted"/>
<dbReference type="Proteomes" id="UP000799421">
    <property type="component" value="Unassembled WGS sequence"/>
</dbReference>
<gene>
    <name evidence="1" type="ORF">K470DRAFT_51343</name>
</gene>
<accession>A0A6A7C963</accession>
<dbReference type="AlphaFoldDB" id="A0A6A7C963"/>
<sequence length="165" mass="18240">MAQPDSNSFTSLSRRAWPYWNMQFADGPKSDEHLVVYDTSSDVCAPTVDGFSHVPADYLSIWCRSPVLSAISVTTYVEAQVRTILVRCQFSQLSTTFLIHVTSQRPTTCACSRDGLTKVAHATMSTPTCRSDMLASKVVRVGSVVSSKDCRDFRVLLRLLLRVGA</sequence>
<reference evidence="1" key="1">
    <citation type="journal article" date="2020" name="Stud. Mycol.">
        <title>101 Dothideomycetes genomes: a test case for predicting lifestyles and emergence of pathogens.</title>
        <authorList>
            <person name="Haridas S."/>
            <person name="Albert R."/>
            <person name="Binder M."/>
            <person name="Bloem J."/>
            <person name="Labutti K."/>
            <person name="Salamov A."/>
            <person name="Andreopoulos B."/>
            <person name="Baker S."/>
            <person name="Barry K."/>
            <person name="Bills G."/>
            <person name="Bluhm B."/>
            <person name="Cannon C."/>
            <person name="Castanera R."/>
            <person name="Culley D."/>
            <person name="Daum C."/>
            <person name="Ezra D."/>
            <person name="Gonzalez J."/>
            <person name="Henrissat B."/>
            <person name="Kuo A."/>
            <person name="Liang C."/>
            <person name="Lipzen A."/>
            <person name="Lutzoni F."/>
            <person name="Magnuson J."/>
            <person name="Mondo S."/>
            <person name="Nolan M."/>
            <person name="Ohm R."/>
            <person name="Pangilinan J."/>
            <person name="Park H.-J."/>
            <person name="Ramirez L."/>
            <person name="Alfaro M."/>
            <person name="Sun H."/>
            <person name="Tritt A."/>
            <person name="Yoshinaga Y."/>
            <person name="Zwiers L.-H."/>
            <person name="Turgeon B."/>
            <person name="Goodwin S."/>
            <person name="Spatafora J."/>
            <person name="Crous P."/>
            <person name="Grigoriev I."/>
        </authorList>
    </citation>
    <scope>NUCLEOTIDE SEQUENCE</scope>
    <source>
        <strain evidence="1">CBS 480.64</strain>
    </source>
</reference>
<evidence type="ECO:0000313" key="1">
    <source>
        <dbReference type="EMBL" id="KAF2864061.1"/>
    </source>
</evidence>
<evidence type="ECO:0000313" key="2">
    <source>
        <dbReference type="Proteomes" id="UP000799421"/>
    </source>
</evidence>
<protein>
    <submittedName>
        <fullName evidence="1">Uncharacterized protein</fullName>
    </submittedName>
</protein>